<evidence type="ECO:0000256" key="3">
    <source>
        <dbReference type="PIRSR" id="PIRSR606225-1"/>
    </source>
</evidence>
<gene>
    <name evidence="6" type="ORF">SAMN05216366_11413</name>
</gene>
<keyword evidence="4" id="KW-0413">Isomerase</keyword>
<dbReference type="Proteomes" id="UP000182412">
    <property type="component" value="Unassembled WGS sequence"/>
</dbReference>
<protein>
    <recommendedName>
        <fullName evidence="4">Pseudouridine synthase</fullName>
        <ecNumber evidence="4">5.4.99.-</ecNumber>
    </recommendedName>
</protein>
<dbReference type="Pfam" id="PF00849">
    <property type="entry name" value="PseudoU_synth_2"/>
    <property type="match status" value="1"/>
</dbReference>
<dbReference type="RefSeq" id="WP_074572210.1">
    <property type="nucleotide sequence ID" value="NZ_FNJQ01000014.1"/>
</dbReference>
<name>A0A1H0RUB5_SELRU</name>
<dbReference type="PANTHER" id="PTHR21600">
    <property type="entry name" value="MITOCHONDRIAL RNA PSEUDOURIDINE SYNTHASE"/>
    <property type="match status" value="1"/>
</dbReference>
<evidence type="ECO:0000256" key="2">
    <source>
        <dbReference type="ARBA" id="ARBA00010876"/>
    </source>
</evidence>
<reference evidence="6 7" key="1">
    <citation type="submission" date="2016-10" db="EMBL/GenBank/DDBJ databases">
        <authorList>
            <person name="de Groot N.N."/>
        </authorList>
    </citation>
    <scope>NUCLEOTIDE SEQUENCE [LARGE SCALE GENOMIC DNA]</scope>
    <source>
        <strain evidence="6 7">S137</strain>
    </source>
</reference>
<dbReference type="GO" id="GO:0140098">
    <property type="term" value="F:catalytic activity, acting on RNA"/>
    <property type="evidence" value="ECO:0007669"/>
    <property type="project" value="UniProtKB-ARBA"/>
</dbReference>
<dbReference type="GO" id="GO:0003723">
    <property type="term" value="F:RNA binding"/>
    <property type="evidence" value="ECO:0007669"/>
    <property type="project" value="InterPro"/>
</dbReference>
<dbReference type="CDD" id="cd02869">
    <property type="entry name" value="PseudoU_synth_RluA_like"/>
    <property type="match status" value="1"/>
</dbReference>
<comment type="similarity">
    <text evidence="2 4">Belongs to the pseudouridine synthase RluA family.</text>
</comment>
<comment type="catalytic activity">
    <reaction evidence="1 4">
        <text>a uridine in RNA = a pseudouridine in RNA</text>
        <dbReference type="Rhea" id="RHEA:48348"/>
        <dbReference type="Rhea" id="RHEA-COMP:12068"/>
        <dbReference type="Rhea" id="RHEA-COMP:12069"/>
        <dbReference type="ChEBI" id="CHEBI:65314"/>
        <dbReference type="ChEBI" id="CHEBI:65315"/>
    </reaction>
</comment>
<evidence type="ECO:0000256" key="4">
    <source>
        <dbReference type="RuleBase" id="RU362028"/>
    </source>
</evidence>
<dbReference type="OrthoDB" id="9807829at2"/>
<dbReference type="InterPro" id="IPR020103">
    <property type="entry name" value="PsdUridine_synth_cat_dom_sf"/>
</dbReference>
<accession>A0A1H0RUB5</accession>
<dbReference type="AlphaFoldDB" id="A0A1H0RUB5"/>
<dbReference type="SUPFAM" id="SSF55120">
    <property type="entry name" value="Pseudouridine synthase"/>
    <property type="match status" value="1"/>
</dbReference>
<dbReference type="EC" id="5.4.99.-" evidence="4"/>
<dbReference type="InterPro" id="IPR006224">
    <property type="entry name" value="PsdUridine_synth_RluA-like_CS"/>
</dbReference>
<dbReference type="InterPro" id="IPR050188">
    <property type="entry name" value="RluA_PseudoU_synthase"/>
</dbReference>
<dbReference type="InterPro" id="IPR006145">
    <property type="entry name" value="PsdUridine_synth_RsuA/RluA"/>
</dbReference>
<organism evidence="6 7">
    <name type="scientific">Selenomonas ruminantium</name>
    <dbReference type="NCBI Taxonomy" id="971"/>
    <lineage>
        <taxon>Bacteria</taxon>
        <taxon>Bacillati</taxon>
        <taxon>Bacillota</taxon>
        <taxon>Negativicutes</taxon>
        <taxon>Selenomonadales</taxon>
        <taxon>Selenomonadaceae</taxon>
        <taxon>Selenomonas</taxon>
    </lineage>
</organism>
<feature type="domain" description="Pseudouridine synthase RsuA/RluA-like" evidence="5">
    <location>
        <begin position="87"/>
        <end position="236"/>
    </location>
</feature>
<evidence type="ECO:0000313" key="6">
    <source>
        <dbReference type="EMBL" id="SDP33037.1"/>
    </source>
</evidence>
<proteinExistence type="inferred from homology"/>
<evidence type="ECO:0000313" key="7">
    <source>
        <dbReference type="Proteomes" id="UP000182412"/>
    </source>
</evidence>
<dbReference type="InterPro" id="IPR006225">
    <property type="entry name" value="PsdUridine_synth_RluC/D"/>
</dbReference>
<evidence type="ECO:0000259" key="5">
    <source>
        <dbReference type="Pfam" id="PF00849"/>
    </source>
</evidence>
<evidence type="ECO:0000256" key="1">
    <source>
        <dbReference type="ARBA" id="ARBA00000073"/>
    </source>
</evidence>
<dbReference type="PROSITE" id="PS01129">
    <property type="entry name" value="PSI_RLU"/>
    <property type="match status" value="1"/>
</dbReference>
<comment type="function">
    <text evidence="4">Responsible for synthesis of pseudouridine from uracil.</text>
</comment>
<feature type="active site" evidence="3">
    <location>
        <position position="133"/>
    </location>
</feature>
<dbReference type="PANTHER" id="PTHR21600:SF35">
    <property type="entry name" value="PSEUDOURIDINE SYNTHASE"/>
    <property type="match status" value="1"/>
</dbReference>
<dbReference type="Gene3D" id="3.30.2350.10">
    <property type="entry name" value="Pseudouridine synthase"/>
    <property type="match status" value="1"/>
</dbReference>
<dbReference type="NCBIfam" id="TIGR00005">
    <property type="entry name" value="rluA_subfam"/>
    <property type="match status" value="1"/>
</dbReference>
<dbReference type="EMBL" id="FNJQ01000014">
    <property type="protein sequence ID" value="SDP33037.1"/>
    <property type="molecule type" value="Genomic_DNA"/>
</dbReference>
<sequence>MTRIEVTLDNALTSMPVKAFLKAHTGISNTIWKRIKNSGTFAINGEICNATMANVKNGDIITYDILRPTDIEPEDLPLDIRYEDEWLLVINKPAGQLVHPTTKESHGTVGNALMHYFATQGESHAFHPVHRLDRDTSGLLLVAKEPQIQYQLSPKGCKNFKREYQAIIEGQLAPPDGIIDAPIARALPSIILRKVSPEGQSARTHYRTVKTNVQLSLIELELETGRTHQIRVHMAHLGHPLLGDDLYGGRMELIQRQALHAFRLSFRHPMTGKELTITAPPPADFQQIAATISTP</sequence>
<dbReference type="GO" id="GO:0000455">
    <property type="term" value="P:enzyme-directed rRNA pseudouridine synthesis"/>
    <property type="evidence" value="ECO:0007669"/>
    <property type="project" value="TreeGrafter"/>
</dbReference>
<dbReference type="GO" id="GO:0009982">
    <property type="term" value="F:pseudouridine synthase activity"/>
    <property type="evidence" value="ECO:0007669"/>
    <property type="project" value="InterPro"/>
</dbReference>